<accession>A0AAD4LH14</accession>
<dbReference type="Gene3D" id="3.40.50.150">
    <property type="entry name" value="Vaccinia Virus protein VP39"/>
    <property type="match status" value="1"/>
</dbReference>
<dbReference type="AlphaFoldDB" id="A0AAD4LH14"/>
<dbReference type="CDD" id="cd02440">
    <property type="entry name" value="AdoMet_MTases"/>
    <property type="match status" value="1"/>
</dbReference>
<reference evidence="3" key="1">
    <citation type="submission" date="2022-01" db="EMBL/GenBank/DDBJ databases">
        <title>Comparative genomics reveals a dynamic genome evolution in the ectomycorrhizal milk-cap (Lactarius) mushrooms.</title>
        <authorList>
            <consortium name="DOE Joint Genome Institute"/>
            <person name="Lebreton A."/>
            <person name="Tang N."/>
            <person name="Kuo A."/>
            <person name="LaButti K."/>
            <person name="Drula E."/>
            <person name="Barry K."/>
            <person name="Clum A."/>
            <person name="Lipzen A."/>
            <person name="Mousain D."/>
            <person name="Ng V."/>
            <person name="Wang R."/>
            <person name="Wang X."/>
            <person name="Dai Y."/>
            <person name="Henrissat B."/>
            <person name="Grigoriev I.V."/>
            <person name="Guerin-Laguette A."/>
            <person name="Yu F."/>
            <person name="Martin F.M."/>
        </authorList>
    </citation>
    <scope>NUCLEOTIDE SEQUENCE</scope>
    <source>
        <strain evidence="3">QP</strain>
    </source>
</reference>
<protein>
    <submittedName>
        <fullName evidence="3">S-adenosyl-L-methionine dependent methyltransferase</fullName>
    </submittedName>
</protein>
<organism evidence="3 4">
    <name type="scientific">Lactarius akahatsu</name>
    <dbReference type="NCBI Taxonomy" id="416441"/>
    <lineage>
        <taxon>Eukaryota</taxon>
        <taxon>Fungi</taxon>
        <taxon>Dikarya</taxon>
        <taxon>Basidiomycota</taxon>
        <taxon>Agaricomycotina</taxon>
        <taxon>Agaricomycetes</taxon>
        <taxon>Russulales</taxon>
        <taxon>Russulaceae</taxon>
        <taxon>Lactarius</taxon>
    </lineage>
</organism>
<gene>
    <name evidence="3" type="ORF">EDB92DRAFT_1025851</name>
</gene>
<sequence length="471" mass="50952">MHERNQYKTPPDFESLAYAYPPLQPHVIHAPEDGSPTIDFHDETAQRRLTQALLFRDFDIQLEIPDDRLCPPVPNRLNYVLWLQDVLSHSSSQDRPPTSIRGIDVGTGASAIYPLLACRLSPDWRFVATDVDTVSLASAQANIDRNGLSERISVLRADPTGPILFPLNQDPAASFDFSMCNPPFYASAEEVVRSAAAKALSPNAVCTGAEVEMVTAGGEEGFVGRMVRESLALGERCRWYTSMLGKLSSLTALVSLLRAHSITNYALTELVQGHTRRWALAWSFTDARLPDDVARPSAPALHRLLPPRTTFRQRLDRAPPARAVQQVLGALSGESEAGEVAVAPLSETVDGSRGETYAVAARRDTWSRAARRKKAQLLRSPDTGPGAVVEVGTGAGFGTGVGEEAGAALVAHVWIEGERVGMSGGSGVQLVVQWKRGHDAQAFESFASHVGRKIREAPVSGGASHTVRQLN</sequence>
<comment type="caution">
    <text evidence="3">The sequence shown here is derived from an EMBL/GenBank/DDBJ whole genome shotgun (WGS) entry which is preliminary data.</text>
</comment>
<proteinExistence type="predicted"/>
<keyword evidence="2" id="KW-0808">Transferase</keyword>
<evidence type="ECO:0000313" key="3">
    <source>
        <dbReference type="EMBL" id="KAH8988316.1"/>
    </source>
</evidence>
<evidence type="ECO:0000313" key="4">
    <source>
        <dbReference type="Proteomes" id="UP001201163"/>
    </source>
</evidence>
<dbReference type="PANTHER" id="PTHR13393">
    <property type="entry name" value="SAM-DEPENDENT METHYLTRANSFERASE"/>
    <property type="match status" value="1"/>
</dbReference>
<dbReference type="GO" id="GO:0008168">
    <property type="term" value="F:methyltransferase activity"/>
    <property type="evidence" value="ECO:0007669"/>
    <property type="project" value="UniProtKB-KW"/>
</dbReference>
<keyword evidence="4" id="KW-1185">Reference proteome</keyword>
<dbReference type="PANTHER" id="PTHR13393:SF0">
    <property type="entry name" value="RNA N6-ADENOSINE-METHYLTRANSFERASE METTL16"/>
    <property type="match status" value="1"/>
</dbReference>
<evidence type="ECO:0000256" key="1">
    <source>
        <dbReference type="ARBA" id="ARBA00022603"/>
    </source>
</evidence>
<dbReference type="Pfam" id="PF05971">
    <property type="entry name" value="Methyltransf_10"/>
    <property type="match status" value="1"/>
</dbReference>
<dbReference type="InterPro" id="IPR029063">
    <property type="entry name" value="SAM-dependent_MTases_sf"/>
</dbReference>
<dbReference type="EMBL" id="JAKELL010000042">
    <property type="protein sequence ID" value="KAH8988316.1"/>
    <property type="molecule type" value="Genomic_DNA"/>
</dbReference>
<keyword evidence="1 3" id="KW-0489">Methyltransferase</keyword>
<name>A0AAD4LH14_9AGAM</name>
<dbReference type="GO" id="GO:0005634">
    <property type="term" value="C:nucleus"/>
    <property type="evidence" value="ECO:0007669"/>
    <property type="project" value="TreeGrafter"/>
</dbReference>
<evidence type="ECO:0000256" key="2">
    <source>
        <dbReference type="ARBA" id="ARBA00022679"/>
    </source>
</evidence>
<dbReference type="Proteomes" id="UP001201163">
    <property type="component" value="Unassembled WGS sequence"/>
</dbReference>
<dbReference type="InterPro" id="IPR010286">
    <property type="entry name" value="METTL16/RlmF"/>
</dbReference>
<dbReference type="SUPFAM" id="SSF53335">
    <property type="entry name" value="S-adenosyl-L-methionine-dependent methyltransferases"/>
    <property type="match status" value="1"/>
</dbReference>
<dbReference type="GO" id="GO:0070475">
    <property type="term" value="P:rRNA base methylation"/>
    <property type="evidence" value="ECO:0007669"/>
    <property type="project" value="TreeGrafter"/>
</dbReference>